<evidence type="ECO:0008006" key="6">
    <source>
        <dbReference type="Google" id="ProtNLM"/>
    </source>
</evidence>
<dbReference type="NCBIfam" id="TIGR00254">
    <property type="entry name" value="GGDEF"/>
    <property type="match status" value="1"/>
</dbReference>
<keyword evidence="1" id="KW-0812">Transmembrane</keyword>
<dbReference type="Proteomes" id="UP000616547">
    <property type="component" value="Unassembled WGS sequence"/>
</dbReference>
<organism evidence="4 5">
    <name type="scientific">Lactobacillus nasalidis</name>
    <dbReference type="NCBI Taxonomy" id="2797258"/>
    <lineage>
        <taxon>Bacteria</taxon>
        <taxon>Bacillati</taxon>
        <taxon>Bacillota</taxon>
        <taxon>Bacilli</taxon>
        <taxon>Lactobacillales</taxon>
        <taxon>Lactobacillaceae</taxon>
        <taxon>Lactobacillus</taxon>
    </lineage>
</organism>
<dbReference type="SUPFAM" id="SSF55073">
    <property type="entry name" value="Nucleotide cyclase"/>
    <property type="match status" value="1"/>
</dbReference>
<evidence type="ECO:0000256" key="1">
    <source>
        <dbReference type="SAM" id="Phobius"/>
    </source>
</evidence>
<dbReference type="InterPro" id="IPR029787">
    <property type="entry name" value="Nucleotide_cyclase"/>
</dbReference>
<keyword evidence="5" id="KW-1185">Reference proteome</keyword>
<dbReference type="InterPro" id="IPR035965">
    <property type="entry name" value="PAS-like_dom_sf"/>
</dbReference>
<sequence length="382" mass="43062">MRNLSARLLVVQRRFTNFANDAAIVLAIFVVVLAAIENRKPDFVVDDGHFYLLEGQLLPAHLLIAALLTALLVLLRYFISKQKQLEFMSGRDGLTTLLNRSAFDEKIGEYLRLHPAARGSFVMLDIDNFKLINDVYGHDIGDQVLVTLALNMESTLGPEAIICRNGGDEFCAFVPGVSTDRVMNLANLHQVFSAKDQQYPFSISLGYVCYPRQAFSVADALAKADLALYVVKDEGKNGWREYEESMTKADRRQFGFTLREVADNLPVSFFICQAEGSREILFANQSLLELLGFKDFADLVEFTAGRLLNLVYPGDRALIDLQMNEDVKTSQQPRFLSCRLLGRDGGHKHVFSKSRLVEDDRYGKVFYVTLSLQADYKLTKEN</sequence>
<dbReference type="SUPFAM" id="SSF55785">
    <property type="entry name" value="PYP-like sensor domain (PAS domain)"/>
    <property type="match status" value="1"/>
</dbReference>
<evidence type="ECO:0000313" key="4">
    <source>
        <dbReference type="EMBL" id="GHW00876.1"/>
    </source>
</evidence>
<dbReference type="PANTHER" id="PTHR45138:SF24">
    <property type="entry name" value="DIGUANYLATE CYCLASE DGCC-RELATED"/>
    <property type="match status" value="1"/>
</dbReference>
<gene>
    <name evidence="4" type="ORF">lacNasYZ03_05630</name>
</gene>
<dbReference type="EMBL" id="BOCI01000144">
    <property type="protein sequence ID" value="GHW00876.1"/>
    <property type="molecule type" value="Genomic_DNA"/>
</dbReference>
<keyword evidence="1" id="KW-1133">Transmembrane helix</keyword>
<keyword evidence="1" id="KW-0472">Membrane</keyword>
<name>A0ABQ3W5U8_9LACO</name>
<evidence type="ECO:0000259" key="3">
    <source>
        <dbReference type="PROSITE" id="PS50887"/>
    </source>
</evidence>
<reference evidence="5" key="1">
    <citation type="submission" date="2021-01" db="EMBL/GenBank/DDBJ databases">
        <title>Draft genome sequence of Nasalis larvatus strain YZ03.</title>
        <authorList>
            <person name="Suzuki-Hashido N."/>
            <person name="Tsuchida S."/>
            <person name="Hayakawa T."/>
        </authorList>
    </citation>
    <scope>NUCLEOTIDE SEQUENCE [LARGE SCALE GENOMIC DNA]</scope>
    <source>
        <strain evidence="5">YZ03</strain>
    </source>
</reference>
<dbReference type="CDD" id="cd00130">
    <property type="entry name" value="PAS"/>
    <property type="match status" value="1"/>
</dbReference>
<dbReference type="PROSITE" id="PS50112">
    <property type="entry name" value="PAS"/>
    <property type="match status" value="1"/>
</dbReference>
<dbReference type="Gene3D" id="3.30.70.270">
    <property type="match status" value="1"/>
</dbReference>
<dbReference type="CDD" id="cd01949">
    <property type="entry name" value="GGDEF"/>
    <property type="match status" value="1"/>
</dbReference>
<dbReference type="InterPro" id="IPR043128">
    <property type="entry name" value="Rev_trsase/Diguanyl_cyclase"/>
</dbReference>
<dbReference type="InterPro" id="IPR000014">
    <property type="entry name" value="PAS"/>
</dbReference>
<evidence type="ECO:0000313" key="5">
    <source>
        <dbReference type="Proteomes" id="UP000616547"/>
    </source>
</evidence>
<comment type="caution">
    <text evidence="4">The sequence shown here is derived from an EMBL/GenBank/DDBJ whole genome shotgun (WGS) entry which is preliminary data.</text>
</comment>
<dbReference type="Gene3D" id="3.30.450.20">
    <property type="entry name" value="PAS domain"/>
    <property type="match status" value="1"/>
</dbReference>
<feature type="domain" description="GGDEF" evidence="3">
    <location>
        <begin position="117"/>
        <end position="244"/>
    </location>
</feature>
<dbReference type="Pfam" id="PF13188">
    <property type="entry name" value="PAS_8"/>
    <property type="match status" value="1"/>
</dbReference>
<protein>
    <recommendedName>
        <fullName evidence="6">Diguanylate cyclase</fullName>
    </recommendedName>
</protein>
<dbReference type="PANTHER" id="PTHR45138">
    <property type="entry name" value="REGULATORY COMPONENTS OF SENSORY TRANSDUCTION SYSTEM"/>
    <property type="match status" value="1"/>
</dbReference>
<feature type="transmembrane region" description="Helical" evidence="1">
    <location>
        <begin position="18"/>
        <end position="36"/>
    </location>
</feature>
<feature type="domain" description="PAS" evidence="2">
    <location>
        <begin position="258"/>
        <end position="330"/>
    </location>
</feature>
<dbReference type="InterPro" id="IPR050469">
    <property type="entry name" value="Diguanylate_Cyclase"/>
</dbReference>
<dbReference type="Pfam" id="PF00990">
    <property type="entry name" value="GGDEF"/>
    <property type="match status" value="1"/>
</dbReference>
<dbReference type="PROSITE" id="PS50887">
    <property type="entry name" value="GGDEF"/>
    <property type="match status" value="1"/>
</dbReference>
<dbReference type="RefSeq" id="WP_201330920.1">
    <property type="nucleotide sequence ID" value="NZ_BOCG01000605.1"/>
</dbReference>
<dbReference type="InterPro" id="IPR000160">
    <property type="entry name" value="GGDEF_dom"/>
</dbReference>
<feature type="transmembrane region" description="Helical" evidence="1">
    <location>
        <begin position="56"/>
        <end position="79"/>
    </location>
</feature>
<proteinExistence type="predicted"/>
<accession>A0ABQ3W5U8</accession>
<dbReference type="SMART" id="SM00267">
    <property type="entry name" value="GGDEF"/>
    <property type="match status" value="1"/>
</dbReference>
<evidence type="ECO:0000259" key="2">
    <source>
        <dbReference type="PROSITE" id="PS50112"/>
    </source>
</evidence>